<proteinExistence type="predicted"/>
<keyword evidence="3" id="KW-1185">Reference proteome</keyword>
<accession>A0A6G9H6K2</accession>
<gene>
    <name evidence="2" type="ORF">HA039_29505</name>
</gene>
<evidence type="ECO:0000313" key="2">
    <source>
        <dbReference type="EMBL" id="QIQ05889.1"/>
    </source>
</evidence>
<evidence type="ECO:0000256" key="1">
    <source>
        <dbReference type="SAM" id="MobiDB-lite"/>
    </source>
</evidence>
<dbReference type="EMBL" id="CP050177">
    <property type="protein sequence ID" value="QIQ05889.1"/>
    <property type="molecule type" value="Genomic_DNA"/>
</dbReference>
<name>A0A6G9H6K2_9ACTN</name>
<dbReference type="Proteomes" id="UP000501179">
    <property type="component" value="Chromosome"/>
</dbReference>
<organism evidence="2 3">
    <name type="scientific">Streptomyces liangshanensis</name>
    <dbReference type="NCBI Taxonomy" id="2717324"/>
    <lineage>
        <taxon>Bacteria</taxon>
        <taxon>Bacillati</taxon>
        <taxon>Actinomycetota</taxon>
        <taxon>Actinomycetes</taxon>
        <taxon>Kitasatosporales</taxon>
        <taxon>Streptomycetaceae</taxon>
        <taxon>Streptomyces</taxon>
    </lineage>
</organism>
<evidence type="ECO:0000313" key="3">
    <source>
        <dbReference type="Proteomes" id="UP000501179"/>
    </source>
</evidence>
<feature type="region of interest" description="Disordered" evidence="1">
    <location>
        <begin position="125"/>
        <end position="154"/>
    </location>
</feature>
<reference evidence="2 3" key="1">
    <citation type="submission" date="2020-03" db="EMBL/GenBank/DDBJ databases">
        <title>A novel species.</title>
        <authorList>
            <person name="Gao J."/>
        </authorList>
    </citation>
    <scope>NUCLEOTIDE SEQUENCE [LARGE SCALE GENOMIC DNA]</scope>
    <source>
        <strain evidence="2 3">QMT-12</strain>
    </source>
</reference>
<sequence>MSTHTQADLSRWYAEGVPRLSQWADRTLTGNRGRAAVMWPPPFLPFFIEGMRASSTEEAAARRREGRTMEIVVVMVLMGVGQAVRKLVKSVTDRHRAEAEATVIVAQGWADGVRTTAQAEVIRARSGETRRAGEAAAEDLVTPRIKGKGARSSR</sequence>
<dbReference type="AlphaFoldDB" id="A0A6G9H6K2"/>
<dbReference type="RefSeq" id="WP_167034433.1">
    <property type="nucleotide sequence ID" value="NZ_CP050177.1"/>
</dbReference>
<feature type="compositionally biased region" description="Basic residues" evidence="1">
    <location>
        <begin position="145"/>
        <end position="154"/>
    </location>
</feature>
<dbReference type="KEGG" id="slia:HA039_29505"/>
<protein>
    <submittedName>
        <fullName evidence="2">Uncharacterized protein</fullName>
    </submittedName>
</protein>